<dbReference type="Pfam" id="PF00293">
    <property type="entry name" value="NUDIX"/>
    <property type="match status" value="1"/>
</dbReference>
<sequence length="272" mass="30953">MKNTDCELCAFENPKPTATAVVIREQKLLVAKRNEEPFKGKWDFIGGYLQQGETPEEALQREIKEELGVDSRFTYLGAFAGTASYKKYGFPVLSFAYLAELAGDIKLNLEENAEIAFVPIFELKTVAFDSNQKILEFIKKKFTYNLDEIRKLVAQLDPAAVVNEQSLYRAIVEGYISKIEENGELIGIGWIFPRQTKLRHQAVVEDMIVDERHRGKGLGEKILLDLIRWAKNNGVEVVELTTNPKRLAANALYQKVGFKLHETNHYLLNLAR</sequence>
<dbReference type="GO" id="GO:0016747">
    <property type="term" value="F:acyltransferase activity, transferring groups other than amino-acyl groups"/>
    <property type="evidence" value="ECO:0007669"/>
    <property type="project" value="InterPro"/>
</dbReference>
<feature type="domain" description="Nudix hydrolase" evidence="4">
    <location>
        <begin position="13"/>
        <end position="142"/>
    </location>
</feature>
<organism evidence="5 6">
    <name type="scientific">Candidatus Giovannonibacteria bacterium GW2011_GWA1_44_25</name>
    <dbReference type="NCBI Taxonomy" id="1618645"/>
    <lineage>
        <taxon>Bacteria</taxon>
        <taxon>Candidatus Giovannoniibacteriota</taxon>
    </lineage>
</organism>
<dbReference type="Proteomes" id="UP000034087">
    <property type="component" value="Unassembled WGS sequence"/>
</dbReference>
<feature type="domain" description="N-acetyltransferase" evidence="3">
    <location>
        <begin position="121"/>
        <end position="272"/>
    </location>
</feature>
<name>A0A0G1ILZ7_9BACT</name>
<evidence type="ECO:0000259" key="3">
    <source>
        <dbReference type="PROSITE" id="PS51186"/>
    </source>
</evidence>
<gene>
    <name evidence="5" type="ORF">UW53_C0001G0096</name>
</gene>
<keyword evidence="1 2" id="KW-0378">Hydrolase</keyword>
<dbReference type="CDD" id="cd04301">
    <property type="entry name" value="NAT_SF"/>
    <property type="match status" value="1"/>
</dbReference>
<evidence type="ECO:0000313" key="6">
    <source>
        <dbReference type="Proteomes" id="UP000034087"/>
    </source>
</evidence>
<dbReference type="InterPro" id="IPR015797">
    <property type="entry name" value="NUDIX_hydrolase-like_dom_sf"/>
</dbReference>
<dbReference type="PANTHER" id="PTHR43736">
    <property type="entry name" value="ADP-RIBOSE PYROPHOSPHATASE"/>
    <property type="match status" value="1"/>
</dbReference>
<dbReference type="InterPro" id="IPR000086">
    <property type="entry name" value="NUDIX_hydrolase_dom"/>
</dbReference>
<evidence type="ECO:0000256" key="1">
    <source>
        <dbReference type="ARBA" id="ARBA00022801"/>
    </source>
</evidence>
<dbReference type="PROSITE" id="PS51462">
    <property type="entry name" value="NUDIX"/>
    <property type="match status" value="1"/>
</dbReference>
<comment type="similarity">
    <text evidence="2">Belongs to the Nudix hydrolase family.</text>
</comment>
<dbReference type="PANTHER" id="PTHR43736:SF1">
    <property type="entry name" value="DIHYDRONEOPTERIN TRIPHOSPHATE DIPHOSPHATASE"/>
    <property type="match status" value="1"/>
</dbReference>
<dbReference type="Pfam" id="PF00583">
    <property type="entry name" value="Acetyltransf_1"/>
    <property type="match status" value="1"/>
</dbReference>
<dbReference type="InterPro" id="IPR020476">
    <property type="entry name" value="Nudix_hydrolase"/>
</dbReference>
<evidence type="ECO:0000313" key="5">
    <source>
        <dbReference type="EMBL" id="KKT60446.1"/>
    </source>
</evidence>
<dbReference type="InterPro" id="IPR016181">
    <property type="entry name" value="Acyl_CoA_acyltransferase"/>
</dbReference>
<proteinExistence type="inferred from homology"/>
<reference evidence="5 6" key="1">
    <citation type="journal article" date="2015" name="Nature">
        <title>rRNA introns, odd ribosomes, and small enigmatic genomes across a large radiation of phyla.</title>
        <authorList>
            <person name="Brown C.T."/>
            <person name="Hug L.A."/>
            <person name="Thomas B.C."/>
            <person name="Sharon I."/>
            <person name="Castelle C.J."/>
            <person name="Singh A."/>
            <person name="Wilkins M.J."/>
            <person name="Williams K.H."/>
            <person name="Banfield J.F."/>
        </authorList>
    </citation>
    <scope>NUCLEOTIDE SEQUENCE [LARGE SCALE GENOMIC DNA]</scope>
</reference>
<dbReference type="PROSITE" id="PS00893">
    <property type="entry name" value="NUDIX_BOX"/>
    <property type="match status" value="1"/>
</dbReference>
<dbReference type="InterPro" id="IPR020084">
    <property type="entry name" value="NUDIX_hydrolase_CS"/>
</dbReference>
<protein>
    <submittedName>
        <fullName evidence="5">NUDIX hydrolase</fullName>
    </submittedName>
</protein>
<dbReference type="EMBL" id="LCIR01000001">
    <property type="protein sequence ID" value="KKT60446.1"/>
    <property type="molecule type" value="Genomic_DNA"/>
</dbReference>
<comment type="caution">
    <text evidence="5">The sequence shown here is derived from an EMBL/GenBank/DDBJ whole genome shotgun (WGS) entry which is preliminary data.</text>
</comment>
<dbReference type="SUPFAM" id="SSF55811">
    <property type="entry name" value="Nudix"/>
    <property type="match status" value="1"/>
</dbReference>
<dbReference type="InterPro" id="IPR000182">
    <property type="entry name" value="GNAT_dom"/>
</dbReference>
<dbReference type="AlphaFoldDB" id="A0A0G1ILZ7"/>
<dbReference type="Gene3D" id="3.40.630.30">
    <property type="match status" value="1"/>
</dbReference>
<dbReference type="Gene3D" id="3.90.79.10">
    <property type="entry name" value="Nucleoside Triphosphate Pyrophosphohydrolase"/>
    <property type="match status" value="1"/>
</dbReference>
<dbReference type="PATRIC" id="fig|1618645.3.peg.97"/>
<accession>A0A0G1ILZ7</accession>
<dbReference type="PROSITE" id="PS51186">
    <property type="entry name" value="GNAT"/>
    <property type="match status" value="1"/>
</dbReference>
<evidence type="ECO:0000256" key="2">
    <source>
        <dbReference type="RuleBase" id="RU003476"/>
    </source>
</evidence>
<dbReference type="PRINTS" id="PR00502">
    <property type="entry name" value="NUDIXFAMILY"/>
</dbReference>
<dbReference type="GO" id="GO:0016787">
    <property type="term" value="F:hydrolase activity"/>
    <property type="evidence" value="ECO:0007669"/>
    <property type="project" value="UniProtKB-KW"/>
</dbReference>
<dbReference type="SUPFAM" id="SSF55729">
    <property type="entry name" value="Acyl-CoA N-acyltransferases (Nat)"/>
    <property type="match status" value="1"/>
</dbReference>
<evidence type="ECO:0000259" key="4">
    <source>
        <dbReference type="PROSITE" id="PS51462"/>
    </source>
</evidence>